<keyword evidence="4" id="KW-0732">Signal</keyword>
<dbReference type="EMBL" id="PKSM01000046">
    <property type="protein sequence ID" value="POW19609.1"/>
    <property type="molecule type" value="Genomic_DNA"/>
</dbReference>
<dbReference type="Pfam" id="PF16499">
    <property type="entry name" value="Melibiase_2"/>
    <property type="match status" value="1"/>
</dbReference>
<keyword evidence="5" id="KW-0378">Hydrolase</keyword>
<dbReference type="Pfam" id="PF17801">
    <property type="entry name" value="Melibiase_C"/>
    <property type="match status" value="1"/>
</dbReference>
<evidence type="ECO:0000313" key="8">
    <source>
        <dbReference type="EMBL" id="POW19609.1"/>
    </source>
</evidence>
<evidence type="ECO:0000256" key="6">
    <source>
        <dbReference type="ARBA" id="ARBA00023295"/>
    </source>
</evidence>
<dbReference type="VEuPathDB" id="FungiDB:PSHT_04512"/>
<dbReference type="AlphaFoldDB" id="A0A2S4WCZ2"/>
<feature type="domain" description="Alpha galactosidase C-terminal" evidence="7">
    <location>
        <begin position="259"/>
        <end position="331"/>
    </location>
</feature>
<dbReference type="PANTHER" id="PTHR11452">
    <property type="entry name" value="ALPHA-GALACTOSIDASE/ALPHA-N-ACETYLGALACTOSAMINIDASE"/>
    <property type="match status" value="1"/>
</dbReference>
<reference evidence="9" key="3">
    <citation type="journal article" date="2018" name="Mol. Plant Microbe Interact.">
        <title>Genome sequence resources for the wheat stripe rust pathogen (Puccinia striiformis f. sp. tritici) and the barley stripe rust pathogen (Puccinia striiformis f. sp. hordei).</title>
        <authorList>
            <person name="Xia C."/>
            <person name="Wang M."/>
            <person name="Yin C."/>
            <person name="Cornejo O.E."/>
            <person name="Hulbert S.H."/>
            <person name="Chen X."/>
        </authorList>
    </citation>
    <scope>NUCLEOTIDE SEQUENCE [LARGE SCALE GENOMIC DNA]</scope>
    <source>
        <strain evidence="9">93TX-2</strain>
    </source>
</reference>
<dbReference type="VEuPathDB" id="FungiDB:PSTT_12982"/>
<comment type="caution">
    <text evidence="8">The sequence shown here is derived from an EMBL/GenBank/DDBJ whole genome shotgun (WGS) entry which is preliminary data.</text>
</comment>
<evidence type="ECO:0000259" key="7">
    <source>
        <dbReference type="Pfam" id="PF17801"/>
    </source>
</evidence>
<dbReference type="PANTHER" id="PTHR11452:SF75">
    <property type="entry name" value="ALPHA-GALACTOSIDASE MEL1"/>
    <property type="match status" value="1"/>
</dbReference>
<dbReference type="Gene3D" id="3.20.20.70">
    <property type="entry name" value="Aldolase class I"/>
    <property type="match status" value="2"/>
</dbReference>
<evidence type="ECO:0000256" key="4">
    <source>
        <dbReference type="ARBA" id="ARBA00022729"/>
    </source>
</evidence>
<dbReference type="SUPFAM" id="SSF51445">
    <property type="entry name" value="(Trans)glycosidases"/>
    <property type="match status" value="1"/>
</dbReference>
<gene>
    <name evidence="8" type="ORF">PSHT_04512</name>
</gene>
<evidence type="ECO:0000256" key="5">
    <source>
        <dbReference type="ARBA" id="ARBA00022801"/>
    </source>
</evidence>
<dbReference type="SUPFAM" id="SSF51011">
    <property type="entry name" value="Glycosyl hydrolase domain"/>
    <property type="match status" value="1"/>
</dbReference>
<dbReference type="InterPro" id="IPR017853">
    <property type="entry name" value="GH"/>
</dbReference>
<comment type="similarity">
    <text evidence="2">Belongs to the glycosyl hydrolase 27 family.</text>
</comment>
<dbReference type="InterPro" id="IPR013785">
    <property type="entry name" value="Aldolase_TIM"/>
</dbReference>
<reference evidence="9" key="2">
    <citation type="journal article" date="2018" name="BMC Genomics">
        <title>Genomic insights into host adaptation between the wheat stripe rust pathogen (Puccinia striiformis f. sp. tritici) and the barley stripe rust pathogen (Puccinia striiformis f. sp. hordei).</title>
        <authorList>
            <person name="Xia C."/>
            <person name="Wang M."/>
            <person name="Yin C."/>
            <person name="Cornejo O.E."/>
            <person name="Hulbert S.H."/>
            <person name="Chen X."/>
        </authorList>
    </citation>
    <scope>NUCLEOTIDE SEQUENCE [LARGE SCALE GENOMIC DNA]</scope>
    <source>
        <strain evidence="9">93TX-2</strain>
    </source>
</reference>
<accession>A0A2S4WCZ2</accession>
<dbReference type="InterPro" id="IPR013780">
    <property type="entry name" value="Glyco_hydro_b"/>
</dbReference>
<dbReference type="InterPro" id="IPR041233">
    <property type="entry name" value="Melibiase_C"/>
</dbReference>
<reference evidence="8 9" key="1">
    <citation type="submission" date="2017-12" db="EMBL/GenBank/DDBJ databases">
        <title>Gene loss provides genomic basis for host adaptation in cereal stripe rust fungi.</title>
        <authorList>
            <person name="Xia C."/>
        </authorList>
    </citation>
    <scope>NUCLEOTIDE SEQUENCE [LARGE SCALE GENOMIC DNA]</scope>
    <source>
        <strain evidence="8 9">93TX-2</strain>
    </source>
</reference>
<sequence>MASTPTQHGAMTVKRAPDGIPTSLLDVSVDNLKGQADLLATKGFAAAGYNTFIIECGWESSMDSNTGAAVTSHQQTAYSKGCGEKPGKFLDYLKGKGLKLGLSTWGGPQLCPRPHQKTPDVKPLEKPVDHITPLANWGLSYLSHRACDWEYPDIMQYPDQAAVLNYLGDDHFPNLLTHLKITRTGQWGYSPSENYCKPNSWKIADDTLDNWNSLSPLILSTDISQLTQEEINLLQNPAVLAINQDDLGKPITLRKRYPDDMDVWAGPLGDGSKVATIINWSDKDTQKTLKLEDLGFSSGYLNEVLTGKPLQTLDGKYGFDVPVHGSLLVRITEGQLAPQPNFKRFPVKLAELSGGAYIKQLNTGVKVATEVATGLKPKHKGGLLWKDIPSSLNDETLVSFEYINPQLSPENMDNSKLNFKHVPLVINNNQVFYLDFPISGKLWEKPSTGFLALLPLQDGLNTILIQGEGDWALDFVSLSVQQKLQEYFESTIPIPFGML</sequence>
<evidence type="ECO:0000256" key="1">
    <source>
        <dbReference type="ARBA" id="ARBA00001255"/>
    </source>
</evidence>
<evidence type="ECO:0000256" key="3">
    <source>
        <dbReference type="ARBA" id="ARBA00012755"/>
    </source>
</evidence>
<dbReference type="GO" id="GO:0005975">
    <property type="term" value="P:carbohydrate metabolic process"/>
    <property type="evidence" value="ECO:0007669"/>
    <property type="project" value="InterPro"/>
</dbReference>
<dbReference type="Proteomes" id="UP000238274">
    <property type="component" value="Unassembled WGS sequence"/>
</dbReference>
<proteinExistence type="inferred from homology"/>
<dbReference type="Gene3D" id="2.60.40.1180">
    <property type="entry name" value="Golgi alpha-mannosidase II"/>
    <property type="match status" value="1"/>
</dbReference>
<organism evidence="8 9">
    <name type="scientific">Puccinia striiformis</name>
    <dbReference type="NCBI Taxonomy" id="27350"/>
    <lineage>
        <taxon>Eukaryota</taxon>
        <taxon>Fungi</taxon>
        <taxon>Dikarya</taxon>
        <taxon>Basidiomycota</taxon>
        <taxon>Pucciniomycotina</taxon>
        <taxon>Pucciniomycetes</taxon>
        <taxon>Pucciniales</taxon>
        <taxon>Pucciniaceae</taxon>
        <taxon>Puccinia</taxon>
    </lineage>
</organism>
<evidence type="ECO:0000256" key="2">
    <source>
        <dbReference type="ARBA" id="ARBA00009743"/>
    </source>
</evidence>
<comment type="catalytic activity">
    <reaction evidence="1">
        <text>Hydrolysis of terminal, non-reducing alpha-D-galactose residues in alpha-D-galactosides, including galactose oligosaccharides, galactomannans and galactolipids.</text>
        <dbReference type="EC" id="3.2.1.22"/>
    </reaction>
</comment>
<dbReference type="EC" id="3.2.1.22" evidence="3"/>
<evidence type="ECO:0000313" key="9">
    <source>
        <dbReference type="Proteomes" id="UP000238274"/>
    </source>
</evidence>
<keyword evidence="9" id="KW-1185">Reference proteome</keyword>
<feature type="non-terminal residue" evidence="8">
    <location>
        <position position="499"/>
    </location>
</feature>
<dbReference type="InterPro" id="IPR002241">
    <property type="entry name" value="Glyco_hydro_27"/>
</dbReference>
<keyword evidence="6" id="KW-0326">Glycosidase</keyword>
<name>A0A2S4WCZ2_9BASI</name>
<protein>
    <recommendedName>
        <fullName evidence="3">alpha-galactosidase</fullName>
        <ecNumber evidence="3">3.2.1.22</ecNumber>
    </recommendedName>
</protein>
<dbReference type="OrthoDB" id="2497659at2759"/>
<dbReference type="GO" id="GO:0004557">
    <property type="term" value="F:alpha-galactosidase activity"/>
    <property type="evidence" value="ECO:0007669"/>
    <property type="project" value="UniProtKB-EC"/>
</dbReference>